<accession>A0A7X1IYT6</accession>
<proteinExistence type="predicted"/>
<gene>
    <name evidence="1" type="ORF">H4N64_02335</name>
</gene>
<dbReference type="Proteomes" id="UP000584670">
    <property type="component" value="Unassembled WGS sequence"/>
</dbReference>
<sequence>MQAMRENSRSEQAVGFLLGLVDEDTAARVRARTGLPGPEASDASIRRLQRAWTWSRLLPASVALWILENDDPTLNSVVWRHLETDAGLRRAVVRGIPFGPGRTEPVRVDALLVGQEPEVPGSYVRHGLVGCLRAATSMSEGRAAASMVLTRADWDTVAEADGEAPLPGYTRWALSVRPDCPPAVRAGFGSHAKFTHRVRQAGVLEGPADFALEYDPAVSVLEVLAMGQTLFPARVPAAEDALRPLVREHLGEREEAWAVLAQLMETYHGTAPELIVTAGAIA</sequence>
<dbReference type="AlphaFoldDB" id="A0A7X1IYT6"/>
<organism evidence="1 2">
    <name type="scientific">Streptomyces cupreus</name>
    <dbReference type="NCBI Taxonomy" id="2759956"/>
    <lineage>
        <taxon>Bacteria</taxon>
        <taxon>Bacillati</taxon>
        <taxon>Actinomycetota</taxon>
        <taxon>Actinomycetes</taxon>
        <taxon>Kitasatosporales</taxon>
        <taxon>Streptomycetaceae</taxon>
        <taxon>Streptomyces</taxon>
    </lineage>
</organism>
<evidence type="ECO:0000313" key="2">
    <source>
        <dbReference type="Proteomes" id="UP000584670"/>
    </source>
</evidence>
<keyword evidence="2" id="KW-1185">Reference proteome</keyword>
<dbReference type="EMBL" id="JACMSF010000002">
    <property type="protein sequence ID" value="MBC2900454.1"/>
    <property type="molecule type" value="Genomic_DNA"/>
</dbReference>
<reference evidence="1 2" key="1">
    <citation type="submission" date="2020-08" db="EMBL/GenBank/DDBJ databases">
        <title>Streptomyces sp. PSKA01 genome sequencing and assembly.</title>
        <authorList>
            <person name="Mandal S."/>
            <person name="Maiti P.K."/>
            <person name="Das P."/>
        </authorList>
    </citation>
    <scope>NUCLEOTIDE SEQUENCE [LARGE SCALE GENOMIC DNA]</scope>
    <source>
        <strain evidence="1 2">PSKA01</strain>
    </source>
</reference>
<name>A0A7X1IYT6_9ACTN</name>
<protein>
    <submittedName>
        <fullName evidence="1">Uncharacterized protein</fullName>
    </submittedName>
</protein>
<comment type="caution">
    <text evidence="1">The sequence shown here is derived from an EMBL/GenBank/DDBJ whole genome shotgun (WGS) entry which is preliminary data.</text>
</comment>
<evidence type="ECO:0000313" key="1">
    <source>
        <dbReference type="EMBL" id="MBC2900454.1"/>
    </source>
</evidence>